<dbReference type="AlphaFoldDB" id="A0A2T5IF62"/>
<dbReference type="Proteomes" id="UP000244152">
    <property type="component" value="Unassembled WGS sequence"/>
</dbReference>
<organism evidence="1 2">
    <name type="scientific">Nitrosospira multiformis</name>
    <dbReference type="NCBI Taxonomy" id="1231"/>
    <lineage>
        <taxon>Bacteria</taxon>
        <taxon>Pseudomonadati</taxon>
        <taxon>Pseudomonadota</taxon>
        <taxon>Betaproteobacteria</taxon>
        <taxon>Nitrosomonadales</taxon>
        <taxon>Nitrosomonadaceae</taxon>
        <taxon>Nitrosospira</taxon>
    </lineage>
</organism>
<name>A0A2T5IF62_9PROT</name>
<dbReference type="EMBL" id="QAOK01000004">
    <property type="protein sequence ID" value="PTQ82474.1"/>
    <property type="molecule type" value="Genomic_DNA"/>
</dbReference>
<sequence length="61" mass="6973">MNRAWLANIGRGYFHQVEAYTAFVTGALDCRARHAYPQKQAGDIFMSSFLSYLDPSRLPDF</sequence>
<comment type="caution">
    <text evidence="1">The sequence shown here is derived from an EMBL/GenBank/DDBJ whole genome shotgun (WGS) entry which is preliminary data.</text>
</comment>
<evidence type="ECO:0000313" key="2">
    <source>
        <dbReference type="Proteomes" id="UP000244152"/>
    </source>
</evidence>
<proteinExistence type="predicted"/>
<protein>
    <submittedName>
        <fullName evidence="1">Uncharacterized protein</fullName>
    </submittedName>
</protein>
<gene>
    <name evidence="1" type="ORF">C8R21_10417</name>
</gene>
<reference evidence="1 2" key="1">
    <citation type="submission" date="2018-04" db="EMBL/GenBank/DDBJ databases">
        <title>Active sludge and wastewater microbial communities from Klosterneuburg, Austria.</title>
        <authorList>
            <person name="Wagner M."/>
        </authorList>
    </citation>
    <scope>NUCLEOTIDE SEQUENCE [LARGE SCALE GENOMIC DNA]</scope>
    <source>
        <strain evidence="1 2">Nl12</strain>
    </source>
</reference>
<accession>A0A2T5IF62</accession>
<evidence type="ECO:0000313" key="1">
    <source>
        <dbReference type="EMBL" id="PTQ82474.1"/>
    </source>
</evidence>